<feature type="compositionally biased region" description="Acidic residues" evidence="1">
    <location>
        <begin position="85"/>
        <end position="94"/>
    </location>
</feature>
<evidence type="ECO:0000256" key="1">
    <source>
        <dbReference type="SAM" id="MobiDB-lite"/>
    </source>
</evidence>
<evidence type="ECO:0000313" key="2">
    <source>
        <dbReference type="EMBL" id="RRD50523.1"/>
    </source>
</evidence>
<dbReference type="AlphaFoldDB" id="A0A3P1X1B4"/>
<accession>A0A3P1X1B4</accession>
<comment type="caution">
    <text evidence="2">The sequence shown here is derived from an EMBL/GenBank/DDBJ whole genome shotgun (WGS) entry which is preliminary data.</text>
</comment>
<feature type="region of interest" description="Disordered" evidence="1">
    <location>
        <begin position="70"/>
        <end position="120"/>
    </location>
</feature>
<gene>
    <name evidence="2" type="ORF">EII35_03740</name>
</gene>
<sequence>MTKTSARIAVRGRSSSFAERERRLENLAVEHLVLTDKIAALEAERNTVVLKLYDEGLRRSEIAQRLDLDLREIPTRKRLTPEAASETEDSDDDRTPDGADNSSTEPDSSDEVSGEDPSQS</sequence>
<dbReference type="RefSeq" id="WP_125227128.1">
    <property type="nucleotide sequence ID" value="NZ_RQYT01000005.1"/>
</dbReference>
<organism evidence="2 3">
    <name type="scientific">Arachnia propionica</name>
    <dbReference type="NCBI Taxonomy" id="1750"/>
    <lineage>
        <taxon>Bacteria</taxon>
        <taxon>Bacillati</taxon>
        <taxon>Actinomycetota</taxon>
        <taxon>Actinomycetes</taxon>
        <taxon>Propionibacteriales</taxon>
        <taxon>Propionibacteriaceae</taxon>
        <taxon>Arachnia</taxon>
    </lineage>
</organism>
<evidence type="ECO:0000313" key="3">
    <source>
        <dbReference type="Proteomes" id="UP000280935"/>
    </source>
</evidence>
<proteinExistence type="predicted"/>
<reference evidence="2 3" key="1">
    <citation type="submission" date="2018-11" db="EMBL/GenBank/DDBJ databases">
        <title>Genomes From Bacteria Associated with the Canine Oral Cavity: a Test Case for Automated Genome-Based Taxonomic Assignment.</title>
        <authorList>
            <person name="Coil D.A."/>
            <person name="Jospin G."/>
            <person name="Darling A.E."/>
            <person name="Wallis C."/>
            <person name="Davis I.J."/>
            <person name="Harris S."/>
            <person name="Eisen J.A."/>
            <person name="Holcombe L.J."/>
            <person name="O'Flynn C."/>
        </authorList>
    </citation>
    <scope>NUCLEOTIDE SEQUENCE [LARGE SCALE GENOMIC DNA]</scope>
    <source>
        <strain evidence="2 3">OH2822_COT-296</strain>
    </source>
</reference>
<name>A0A3P1X1B4_9ACTN</name>
<dbReference type="EMBL" id="RQYT01000005">
    <property type="protein sequence ID" value="RRD50523.1"/>
    <property type="molecule type" value="Genomic_DNA"/>
</dbReference>
<protein>
    <submittedName>
        <fullName evidence="2">Uncharacterized protein</fullName>
    </submittedName>
</protein>
<dbReference type="Proteomes" id="UP000280935">
    <property type="component" value="Unassembled WGS sequence"/>
</dbReference>